<dbReference type="AlphaFoldDB" id="A0A562UDN3"/>
<reference evidence="2 3" key="1">
    <citation type="submission" date="2019-07" db="EMBL/GenBank/DDBJ databases">
        <title>Genomic Encyclopedia of Archaeal and Bacterial Type Strains, Phase II (KMG-II): from individual species to whole genera.</title>
        <authorList>
            <person name="Goeker M."/>
        </authorList>
    </citation>
    <scope>NUCLEOTIDE SEQUENCE [LARGE SCALE GENOMIC DNA]</scope>
    <source>
        <strain evidence="2 3">ATCC BAA-1854</strain>
    </source>
</reference>
<dbReference type="Proteomes" id="UP000317010">
    <property type="component" value="Unassembled WGS sequence"/>
</dbReference>
<evidence type="ECO:0000313" key="3">
    <source>
        <dbReference type="Proteomes" id="UP000317010"/>
    </source>
</evidence>
<organism evidence="2 3">
    <name type="scientific">Mucilaginibacter frigoritolerans</name>
    <dbReference type="NCBI Taxonomy" id="652788"/>
    <lineage>
        <taxon>Bacteria</taxon>
        <taxon>Pseudomonadati</taxon>
        <taxon>Bacteroidota</taxon>
        <taxon>Sphingobacteriia</taxon>
        <taxon>Sphingobacteriales</taxon>
        <taxon>Sphingobacteriaceae</taxon>
        <taxon>Mucilaginibacter</taxon>
    </lineage>
</organism>
<protein>
    <submittedName>
        <fullName evidence="2">Uncharacterized protein</fullName>
    </submittedName>
</protein>
<feature type="signal peptide" evidence="1">
    <location>
        <begin position="1"/>
        <end position="20"/>
    </location>
</feature>
<name>A0A562UDN3_9SPHI</name>
<gene>
    <name evidence="2" type="ORF">JN11_00978</name>
</gene>
<dbReference type="RefSeq" id="WP_144910139.1">
    <property type="nucleotide sequence ID" value="NZ_VLLI01000002.1"/>
</dbReference>
<keyword evidence="3" id="KW-1185">Reference proteome</keyword>
<accession>A0A562UDN3</accession>
<evidence type="ECO:0000256" key="1">
    <source>
        <dbReference type="SAM" id="SignalP"/>
    </source>
</evidence>
<proteinExistence type="predicted"/>
<dbReference type="EMBL" id="VLLI01000002">
    <property type="protein sequence ID" value="TWJ03435.1"/>
    <property type="molecule type" value="Genomic_DNA"/>
</dbReference>
<feature type="chain" id="PRO_5021968799" evidence="1">
    <location>
        <begin position="21"/>
        <end position="136"/>
    </location>
</feature>
<keyword evidence="1" id="KW-0732">Signal</keyword>
<evidence type="ECO:0000313" key="2">
    <source>
        <dbReference type="EMBL" id="TWJ03435.1"/>
    </source>
</evidence>
<sequence length="136" mass="15450">MHKSILIIILLFLLSFSAYSQSISKLKQANYAEVRFFKGKQPSIYKTYKDIDLLYLKTLITKAQNKNNLICDTTGEIIYFKNHTPLFKAYFCTSGSGSKYKSTGGVMLNNGDVKIKAFLNYGSGMLIDEVYCQLQK</sequence>
<comment type="caution">
    <text evidence="2">The sequence shown here is derived from an EMBL/GenBank/DDBJ whole genome shotgun (WGS) entry which is preliminary data.</text>
</comment>